<dbReference type="AlphaFoldDB" id="A0A0F9ECQ7"/>
<accession>A0A0F9ECQ7</accession>
<reference evidence="1" key="1">
    <citation type="journal article" date="2015" name="Nature">
        <title>Complex archaea that bridge the gap between prokaryotes and eukaryotes.</title>
        <authorList>
            <person name="Spang A."/>
            <person name="Saw J.H."/>
            <person name="Jorgensen S.L."/>
            <person name="Zaremba-Niedzwiedzka K."/>
            <person name="Martijn J."/>
            <person name="Lind A.E."/>
            <person name="van Eijk R."/>
            <person name="Schleper C."/>
            <person name="Guy L."/>
            <person name="Ettema T.J."/>
        </authorList>
    </citation>
    <scope>NUCLEOTIDE SEQUENCE</scope>
</reference>
<evidence type="ECO:0000313" key="1">
    <source>
        <dbReference type="EMBL" id="KKL27656.1"/>
    </source>
</evidence>
<name>A0A0F9ECQ7_9ZZZZ</name>
<sequence>MRCSRCGVELPENTLHLTRNWPGRKKAVEQAFPSMEVSFCGVLRG</sequence>
<comment type="caution">
    <text evidence="1">The sequence shown here is derived from an EMBL/GenBank/DDBJ whole genome shotgun (WGS) entry which is preliminary data.</text>
</comment>
<proteinExistence type="predicted"/>
<gene>
    <name evidence="1" type="ORF">LCGC14_2382940</name>
</gene>
<protein>
    <submittedName>
        <fullName evidence="1">Uncharacterized protein</fullName>
    </submittedName>
</protein>
<organism evidence="1">
    <name type="scientific">marine sediment metagenome</name>
    <dbReference type="NCBI Taxonomy" id="412755"/>
    <lineage>
        <taxon>unclassified sequences</taxon>
        <taxon>metagenomes</taxon>
        <taxon>ecological metagenomes</taxon>
    </lineage>
</organism>
<dbReference type="EMBL" id="LAZR01035382">
    <property type="protein sequence ID" value="KKL27656.1"/>
    <property type="molecule type" value="Genomic_DNA"/>
</dbReference>